<keyword evidence="1" id="KW-0812">Transmembrane</keyword>
<dbReference type="Proteomes" id="UP000274541">
    <property type="component" value="Unassembled WGS sequence"/>
</dbReference>
<comment type="caution">
    <text evidence="2">The sequence shown here is derived from an EMBL/GenBank/DDBJ whole genome shotgun (WGS) entry which is preliminary data.</text>
</comment>
<dbReference type="AlphaFoldDB" id="A0A0Q0BYN0"/>
<name>A0A0Q0BYN0_PSEAP</name>
<evidence type="ECO:0000313" key="3">
    <source>
        <dbReference type="Proteomes" id="UP000274541"/>
    </source>
</evidence>
<protein>
    <submittedName>
        <fullName evidence="2">Uncharacterized protein</fullName>
    </submittedName>
</protein>
<sequence>MPMSPNRLVTALLSRMNDLQAKHILAPTLLATCIGLLAALAILHFAPISEMIISHSQYVSTKDITELDPYEQLVIARMVKEKALITVDSLWSMQVSFYQTMISVLIALNAAIVGGAFVIIRSSSRAEVVKESKSHFDEYCKAGEFTKIIEKRAKKEIVKINATYGDILDSLSDHEARINAHKDAILEVSNRLAEMDETENCSGGDGKLSE</sequence>
<gene>
    <name evidence="2" type="ORF">ALQ37_200125</name>
</gene>
<reference evidence="2 3" key="1">
    <citation type="submission" date="2018-08" db="EMBL/GenBank/DDBJ databases">
        <title>Recombination of ecologically and evolutionarily significant loci maintains genetic cohesion in the Pseudomonas syringae species complex.</title>
        <authorList>
            <person name="Dillon M."/>
            <person name="Thakur S."/>
            <person name="Almeida R.N.D."/>
            <person name="Weir B.S."/>
            <person name="Guttman D.S."/>
        </authorList>
    </citation>
    <scope>NUCLEOTIDE SEQUENCE [LARGE SCALE GENOMIC DNA]</scope>
    <source>
        <strain evidence="2 3">ICMP 4388</strain>
    </source>
</reference>
<proteinExistence type="predicted"/>
<keyword evidence="1" id="KW-1133">Transmembrane helix</keyword>
<evidence type="ECO:0000256" key="1">
    <source>
        <dbReference type="SAM" id="Phobius"/>
    </source>
</evidence>
<organism evidence="2 3">
    <name type="scientific">Pseudomonas syringae pv. aptata</name>
    <dbReference type="NCBI Taxonomy" id="83167"/>
    <lineage>
        <taxon>Bacteria</taxon>
        <taxon>Pseudomonadati</taxon>
        <taxon>Pseudomonadota</taxon>
        <taxon>Gammaproteobacteria</taxon>
        <taxon>Pseudomonadales</taxon>
        <taxon>Pseudomonadaceae</taxon>
        <taxon>Pseudomonas</taxon>
        <taxon>Pseudomonas syringae</taxon>
    </lineage>
</organism>
<accession>A0A0Q0BYN0</accession>
<feature type="transmembrane region" description="Helical" evidence="1">
    <location>
        <begin position="24"/>
        <end position="46"/>
    </location>
</feature>
<dbReference type="EMBL" id="RBPX01000170">
    <property type="protein sequence ID" value="RMO66002.1"/>
    <property type="molecule type" value="Genomic_DNA"/>
</dbReference>
<feature type="transmembrane region" description="Helical" evidence="1">
    <location>
        <begin position="97"/>
        <end position="120"/>
    </location>
</feature>
<keyword evidence="1" id="KW-0472">Membrane</keyword>
<evidence type="ECO:0000313" key="2">
    <source>
        <dbReference type="EMBL" id="RMO66002.1"/>
    </source>
</evidence>